<dbReference type="Gene3D" id="3.30.565.10">
    <property type="entry name" value="Histidine kinase-like ATPase, C-terminal domain"/>
    <property type="match status" value="1"/>
</dbReference>
<evidence type="ECO:0000256" key="4">
    <source>
        <dbReference type="ARBA" id="ARBA00022679"/>
    </source>
</evidence>
<dbReference type="AlphaFoldDB" id="A0A5D4SNV6"/>
<evidence type="ECO:0000256" key="9">
    <source>
        <dbReference type="SAM" id="Phobius"/>
    </source>
</evidence>
<keyword evidence="6 11" id="KW-0418">Kinase</keyword>
<dbReference type="PANTHER" id="PTHR24421">
    <property type="entry name" value="NITRATE/NITRITE SENSOR PROTEIN NARX-RELATED"/>
    <property type="match status" value="1"/>
</dbReference>
<dbReference type="PANTHER" id="PTHR24421:SF10">
    <property type="entry name" value="NITRATE_NITRITE SENSOR PROTEIN NARQ"/>
    <property type="match status" value="1"/>
</dbReference>
<dbReference type="InterPro" id="IPR050482">
    <property type="entry name" value="Sensor_HK_TwoCompSys"/>
</dbReference>
<dbReference type="GO" id="GO:0005524">
    <property type="term" value="F:ATP binding"/>
    <property type="evidence" value="ECO:0007669"/>
    <property type="project" value="UniProtKB-KW"/>
</dbReference>
<keyword evidence="5" id="KW-0547">Nucleotide-binding</keyword>
<reference evidence="11 12" key="1">
    <citation type="submission" date="2019-08" db="EMBL/GenBank/DDBJ databases">
        <title>Bacillus genomes from the desert of Cuatro Cienegas, Coahuila.</title>
        <authorList>
            <person name="Olmedo-Alvarez G."/>
        </authorList>
    </citation>
    <scope>NUCLEOTIDE SEQUENCE [LARGE SCALE GENOMIC DNA]</scope>
    <source>
        <strain evidence="11 12">CH28_1T</strain>
    </source>
</reference>
<evidence type="ECO:0000256" key="2">
    <source>
        <dbReference type="ARBA" id="ARBA00012438"/>
    </source>
</evidence>
<evidence type="ECO:0000256" key="3">
    <source>
        <dbReference type="ARBA" id="ARBA00022553"/>
    </source>
</evidence>
<dbReference type="SUPFAM" id="SSF55874">
    <property type="entry name" value="ATPase domain of HSP90 chaperone/DNA topoisomerase II/histidine kinase"/>
    <property type="match status" value="1"/>
</dbReference>
<evidence type="ECO:0000256" key="6">
    <source>
        <dbReference type="ARBA" id="ARBA00022777"/>
    </source>
</evidence>
<evidence type="ECO:0000313" key="11">
    <source>
        <dbReference type="EMBL" id="TYS63476.1"/>
    </source>
</evidence>
<evidence type="ECO:0000256" key="1">
    <source>
        <dbReference type="ARBA" id="ARBA00000085"/>
    </source>
</evidence>
<evidence type="ECO:0000256" key="7">
    <source>
        <dbReference type="ARBA" id="ARBA00022840"/>
    </source>
</evidence>
<dbReference type="GO" id="GO:0046983">
    <property type="term" value="F:protein dimerization activity"/>
    <property type="evidence" value="ECO:0007669"/>
    <property type="project" value="InterPro"/>
</dbReference>
<comment type="catalytic activity">
    <reaction evidence="1">
        <text>ATP + protein L-histidine = ADP + protein N-phospho-L-histidine.</text>
        <dbReference type="EC" id="2.7.13.3"/>
    </reaction>
</comment>
<gene>
    <name evidence="11" type="ORF">FZC76_19850</name>
</gene>
<keyword evidence="9" id="KW-1133">Transmembrane helix</keyword>
<comment type="caution">
    <text evidence="11">The sequence shown here is derived from an EMBL/GenBank/DDBJ whole genome shotgun (WGS) entry which is preliminary data.</text>
</comment>
<dbReference type="InterPro" id="IPR036890">
    <property type="entry name" value="HATPase_C_sf"/>
</dbReference>
<dbReference type="EC" id="2.7.13.3" evidence="2"/>
<sequence length="377" mass="42968">MGNKISLLWIKLCFVCTILFILPIYYSLTGTLLAAYLLAAGMYLGLYFSMPIWKIKWMAYLLATGTVVLIQHFILTPFDVLPWLLVYVLLLEGMQSSATKQAVLTTMAVLLPVMLTVSDLAISDLFFYHLFLFIMLIGVGSLIHRYYRDNEKFDREWKSLLVEYRVLKRQVLENEEVARVEERNRIARDIHDSVGHQLTALMMQLAVAEQAAGEEKVASIVKQSKQLARESLDGMRKAVKALQGEEEQGIASVIHLIRKLEAESQMRVQLTTKTGVLSQPLSNEQNIALYRFVQEGITNAMRHGSSKEISITLEIIGEHSFQVKVENKVEVTRYVEEGFGLQNMRKRMEGLNGRMEREVTEGYFTVKGIFPLKGVTY</sequence>
<dbReference type="STRING" id="79883.GCA_001636495_00355"/>
<accession>A0A5D4SNV6</accession>
<name>A0A5D4SNV6_9BACI</name>
<evidence type="ECO:0000259" key="10">
    <source>
        <dbReference type="Pfam" id="PF07730"/>
    </source>
</evidence>
<keyword evidence="9" id="KW-0472">Membrane</keyword>
<protein>
    <recommendedName>
        <fullName evidence="2">histidine kinase</fullName>
        <ecNumber evidence="2">2.7.13.3</ecNumber>
    </recommendedName>
</protein>
<dbReference type="Pfam" id="PF07730">
    <property type="entry name" value="HisKA_3"/>
    <property type="match status" value="1"/>
</dbReference>
<feature type="domain" description="Signal transduction histidine kinase subgroup 3 dimerisation and phosphoacceptor" evidence="10">
    <location>
        <begin position="182"/>
        <end position="244"/>
    </location>
</feature>
<dbReference type="GO" id="GO:0000155">
    <property type="term" value="F:phosphorelay sensor kinase activity"/>
    <property type="evidence" value="ECO:0007669"/>
    <property type="project" value="InterPro"/>
</dbReference>
<dbReference type="InterPro" id="IPR011712">
    <property type="entry name" value="Sig_transdc_His_kin_sub3_dim/P"/>
</dbReference>
<feature type="transmembrane region" description="Helical" evidence="9">
    <location>
        <begin position="102"/>
        <end position="122"/>
    </location>
</feature>
<dbReference type="OrthoDB" id="199946at2"/>
<evidence type="ECO:0000256" key="8">
    <source>
        <dbReference type="ARBA" id="ARBA00023012"/>
    </source>
</evidence>
<dbReference type="EMBL" id="VTEV01000010">
    <property type="protein sequence ID" value="TYS63476.1"/>
    <property type="molecule type" value="Genomic_DNA"/>
</dbReference>
<keyword evidence="3" id="KW-0597">Phosphoprotein</keyword>
<dbReference type="GO" id="GO:0016020">
    <property type="term" value="C:membrane"/>
    <property type="evidence" value="ECO:0007669"/>
    <property type="project" value="InterPro"/>
</dbReference>
<feature type="transmembrane region" description="Helical" evidence="9">
    <location>
        <begin position="7"/>
        <end position="26"/>
    </location>
</feature>
<dbReference type="Proteomes" id="UP000322524">
    <property type="component" value="Unassembled WGS sequence"/>
</dbReference>
<evidence type="ECO:0000256" key="5">
    <source>
        <dbReference type="ARBA" id="ARBA00022741"/>
    </source>
</evidence>
<keyword evidence="9" id="KW-0812">Transmembrane</keyword>
<dbReference type="Gene3D" id="1.20.5.1930">
    <property type="match status" value="1"/>
</dbReference>
<feature type="transmembrane region" description="Helical" evidence="9">
    <location>
        <begin position="32"/>
        <end position="50"/>
    </location>
</feature>
<organism evidence="11 12">
    <name type="scientific">Sutcliffiella horikoshii</name>
    <dbReference type="NCBI Taxonomy" id="79883"/>
    <lineage>
        <taxon>Bacteria</taxon>
        <taxon>Bacillati</taxon>
        <taxon>Bacillota</taxon>
        <taxon>Bacilli</taxon>
        <taxon>Bacillales</taxon>
        <taxon>Bacillaceae</taxon>
        <taxon>Sutcliffiella</taxon>
    </lineage>
</organism>
<proteinExistence type="predicted"/>
<evidence type="ECO:0000313" key="12">
    <source>
        <dbReference type="Proteomes" id="UP000322524"/>
    </source>
</evidence>
<dbReference type="RefSeq" id="WP_148989892.1">
    <property type="nucleotide sequence ID" value="NZ_VTEV01000010.1"/>
</dbReference>
<keyword evidence="8" id="KW-0902">Two-component regulatory system</keyword>
<feature type="transmembrane region" description="Helical" evidence="9">
    <location>
        <begin position="128"/>
        <end position="147"/>
    </location>
</feature>
<keyword evidence="4" id="KW-0808">Transferase</keyword>
<keyword evidence="7" id="KW-0067">ATP-binding</keyword>